<comment type="similarity">
    <text evidence="3 9 12 13">Belongs to the peptidase C12 family.</text>
</comment>
<feature type="site" description="Transition state stabilizer" evidence="12">
    <location>
        <position position="76"/>
    </location>
</feature>
<reference evidence="15" key="1">
    <citation type="submission" date="2021-01" db="EMBL/GenBank/DDBJ databases">
        <authorList>
            <person name="Corre E."/>
            <person name="Pelletier E."/>
            <person name="Niang G."/>
            <person name="Scheremetjew M."/>
            <person name="Finn R."/>
            <person name="Kale V."/>
            <person name="Holt S."/>
            <person name="Cochrane G."/>
            <person name="Meng A."/>
            <person name="Brown T."/>
            <person name="Cohen L."/>
        </authorList>
    </citation>
    <scope>NUCLEOTIDE SEQUENCE</scope>
    <source>
        <strain evidence="15">GSBS06</strain>
    </source>
</reference>
<comment type="subcellular location">
    <subcellularLocation>
        <location evidence="2">Nucleus</location>
    </subcellularLocation>
</comment>
<evidence type="ECO:0000256" key="9">
    <source>
        <dbReference type="PIRNR" id="PIRNR038120"/>
    </source>
</evidence>
<evidence type="ECO:0000256" key="13">
    <source>
        <dbReference type="RuleBase" id="RU361215"/>
    </source>
</evidence>
<evidence type="ECO:0000256" key="6">
    <source>
        <dbReference type="ARBA" id="ARBA00022801"/>
    </source>
</evidence>
<keyword evidence="8" id="KW-0539">Nucleus</keyword>
<sequence>MSGWCTIESDPGVFTELIQTIGVKDIQVEELYMLSEDSFASLRPVYGLIFLFKWQKEKTERPHETNPDEDLFFAAQVINNACATQALLSILLNHPEIDVGEELDTFRTFTKSFPPELKGEAIGSLDKVRNAHNSFARPEPFVPEEQRQATKDDDVFHFIAYIPHKGKIYELDGLKPGPIVLGTLNENEDWLNAVQPHIESRIQSYGSEIRFNLMAIIKDQRVVVKENKIKHTERVEELSQLSKVNDLKEEENAMECTPVHIDDDDGYQALLKESNPSRLRKQLEYENKCLVDSDVTMRQLEQKFHMWKNENIRRKHNYIPFVVSMLKILAKEKKLKPMMEKAFEKKQEREKLAKN</sequence>
<dbReference type="Pfam" id="PF18031">
    <property type="entry name" value="UCH_C"/>
    <property type="match status" value="1"/>
</dbReference>
<evidence type="ECO:0000256" key="11">
    <source>
        <dbReference type="PIRSR" id="PIRSR038120-2"/>
    </source>
</evidence>
<evidence type="ECO:0000256" key="10">
    <source>
        <dbReference type="PIRSR" id="PIRSR038120-1"/>
    </source>
</evidence>
<dbReference type="PROSITE" id="PS52048">
    <property type="entry name" value="UCH_DOMAIN"/>
    <property type="match status" value="1"/>
</dbReference>
<dbReference type="PROSITE" id="PS52049">
    <property type="entry name" value="ULD"/>
    <property type="match status" value="1"/>
</dbReference>
<dbReference type="Pfam" id="PF01088">
    <property type="entry name" value="Peptidase_C12"/>
    <property type="match status" value="1"/>
</dbReference>
<evidence type="ECO:0000256" key="1">
    <source>
        <dbReference type="ARBA" id="ARBA00000707"/>
    </source>
</evidence>
<feature type="active site" description="Nucleophile" evidence="10 12">
    <location>
        <position position="82"/>
    </location>
</feature>
<keyword evidence="6 9" id="KW-0378">Hydrolase</keyword>
<dbReference type="CDD" id="cd09617">
    <property type="entry name" value="Peptidase_C12_UCH37_BAP1"/>
    <property type="match status" value="1"/>
</dbReference>
<keyword evidence="7 9" id="KW-0788">Thiol protease</keyword>
<dbReference type="InterPro" id="IPR038765">
    <property type="entry name" value="Papain-like_cys_pep_sf"/>
</dbReference>
<evidence type="ECO:0000256" key="12">
    <source>
        <dbReference type="PROSITE-ProRule" id="PRU01393"/>
    </source>
</evidence>
<gene>
    <name evidence="15" type="ORF">ASTO00021_LOCUS17498</name>
</gene>
<evidence type="ECO:0000256" key="8">
    <source>
        <dbReference type="ARBA" id="ARBA00023242"/>
    </source>
</evidence>
<evidence type="ECO:0000256" key="3">
    <source>
        <dbReference type="ARBA" id="ARBA00009326"/>
    </source>
</evidence>
<dbReference type="EMBL" id="HBIN01022774">
    <property type="protein sequence ID" value="CAE0447528.1"/>
    <property type="molecule type" value="Transcribed_RNA"/>
</dbReference>
<protein>
    <recommendedName>
        <fullName evidence="9 13">Ubiquitin carboxyl-terminal hydrolase</fullName>
        <ecNumber evidence="9 13">3.4.19.12</ecNumber>
    </recommendedName>
</protein>
<dbReference type="EC" id="3.4.19.12" evidence="9 13"/>
<feature type="site" description="Important for enzyme activity" evidence="11 12">
    <location>
        <position position="172"/>
    </location>
</feature>
<dbReference type="GO" id="GO:0006511">
    <property type="term" value="P:ubiquitin-dependent protein catabolic process"/>
    <property type="evidence" value="ECO:0007669"/>
    <property type="project" value="UniProtKB-UniRule"/>
</dbReference>
<dbReference type="InterPro" id="IPR017390">
    <property type="entry name" value="Ubiquitinyl_hydrolase_UCH37"/>
</dbReference>
<name>A0A7S3PQU7_9STRA</name>
<dbReference type="SUPFAM" id="SSF54001">
    <property type="entry name" value="Cysteine proteinases"/>
    <property type="match status" value="1"/>
</dbReference>
<dbReference type="InterPro" id="IPR001578">
    <property type="entry name" value="Peptidase_C12_UCH"/>
</dbReference>
<dbReference type="GO" id="GO:0004843">
    <property type="term" value="F:cysteine-type deubiquitinase activity"/>
    <property type="evidence" value="ECO:0007669"/>
    <property type="project" value="UniProtKB-UniRule"/>
</dbReference>
<dbReference type="PRINTS" id="PR00707">
    <property type="entry name" value="UBCTHYDRLASE"/>
</dbReference>
<evidence type="ECO:0000313" key="15">
    <source>
        <dbReference type="EMBL" id="CAE0447528.1"/>
    </source>
</evidence>
<dbReference type="InterPro" id="IPR041507">
    <property type="entry name" value="UCH_C"/>
</dbReference>
<dbReference type="PANTHER" id="PTHR10589">
    <property type="entry name" value="UBIQUITIN CARBOXYL-TERMINAL HYDROLASE"/>
    <property type="match status" value="1"/>
</dbReference>
<proteinExistence type="inferred from homology"/>
<accession>A0A7S3PQU7</accession>
<feature type="domain" description="UCH catalytic" evidence="14">
    <location>
        <begin position="3"/>
        <end position="218"/>
    </location>
</feature>
<evidence type="ECO:0000256" key="5">
    <source>
        <dbReference type="ARBA" id="ARBA00022786"/>
    </source>
</evidence>
<dbReference type="GO" id="GO:0016579">
    <property type="term" value="P:protein deubiquitination"/>
    <property type="evidence" value="ECO:0007669"/>
    <property type="project" value="InterPro"/>
</dbReference>
<keyword evidence="5 9" id="KW-0833">Ubl conjugation pathway</keyword>
<evidence type="ECO:0000256" key="7">
    <source>
        <dbReference type="ARBA" id="ARBA00022807"/>
    </source>
</evidence>
<dbReference type="Gene3D" id="3.40.532.10">
    <property type="entry name" value="Peptidase C12, ubiquitin carboxyl-terminal hydrolase"/>
    <property type="match status" value="1"/>
</dbReference>
<dbReference type="GO" id="GO:0005634">
    <property type="term" value="C:nucleus"/>
    <property type="evidence" value="ECO:0007669"/>
    <property type="project" value="UniProtKB-SubCell"/>
</dbReference>
<comment type="catalytic activity">
    <reaction evidence="1 9 12 13">
        <text>Thiol-dependent hydrolysis of ester, thioester, amide, peptide and isopeptide bonds formed by the C-terminal Gly of ubiquitin (a 76-residue protein attached to proteins as an intracellular targeting signal).</text>
        <dbReference type="EC" id="3.4.19.12"/>
    </reaction>
</comment>
<feature type="active site" description="Proton donor" evidence="10 12">
    <location>
        <position position="157"/>
    </location>
</feature>
<dbReference type="PANTHER" id="PTHR10589:SF16">
    <property type="entry name" value="UBIQUITIN CARBOXYL-TERMINAL HYDROLASE ISOZYME L5"/>
    <property type="match status" value="1"/>
</dbReference>
<dbReference type="GO" id="GO:0005737">
    <property type="term" value="C:cytoplasm"/>
    <property type="evidence" value="ECO:0007669"/>
    <property type="project" value="TreeGrafter"/>
</dbReference>
<dbReference type="AlphaFoldDB" id="A0A7S3PQU7"/>
<dbReference type="Gene3D" id="1.20.58.860">
    <property type="match status" value="1"/>
</dbReference>
<organism evidence="15">
    <name type="scientific">Aplanochytrium stocchinoi</name>
    <dbReference type="NCBI Taxonomy" id="215587"/>
    <lineage>
        <taxon>Eukaryota</taxon>
        <taxon>Sar</taxon>
        <taxon>Stramenopiles</taxon>
        <taxon>Bigyra</taxon>
        <taxon>Labyrinthulomycetes</taxon>
        <taxon>Thraustochytrida</taxon>
        <taxon>Thraustochytriidae</taxon>
        <taxon>Aplanochytrium</taxon>
    </lineage>
</organism>
<evidence type="ECO:0000259" key="14">
    <source>
        <dbReference type="PROSITE" id="PS52048"/>
    </source>
</evidence>
<keyword evidence="4 9" id="KW-0645">Protease</keyword>
<evidence type="ECO:0000256" key="4">
    <source>
        <dbReference type="ARBA" id="ARBA00022670"/>
    </source>
</evidence>
<dbReference type="FunFam" id="3.40.532.10:FF:000003">
    <property type="entry name" value="Ubiquitin carboxyl-terminal hydrolase"/>
    <property type="match status" value="1"/>
</dbReference>
<dbReference type="PIRSF" id="PIRSF038120">
    <property type="entry name" value="Ubiquitinyl_hydrolase_UCH37"/>
    <property type="match status" value="1"/>
</dbReference>
<evidence type="ECO:0000256" key="2">
    <source>
        <dbReference type="ARBA" id="ARBA00004123"/>
    </source>
</evidence>
<dbReference type="InterPro" id="IPR036959">
    <property type="entry name" value="Peptidase_C12_UCH_sf"/>
</dbReference>